<dbReference type="Proteomes" id="UP000182272">
    <property type="component" value="Chromosome I"/>
</dbReference>
<dbReference type="GO" id="GO:0016787">
    <property type="term" value="F:hydrolase activity"/>
    <property type="evidence" value="ECO:0007669"/>
    <property type="project" value="UniProtKB-KW"/>
</dbReference>
<protein>
    <submittedName>
        <fullName evidence="3">Predicted metal-dependent hydrolase, TIM-barrel fold</fullName>
    </submittedName>
</protein>
<evidence type="ECO:0000313" key="4">
    <source>
        <dbReference type="Proteomes" id="UP000182272"/>
    </source>
</evidence>
<dbReference type="PANTHER" id="PTHR43569:SF1">
    <property type="entry name" value="BLL3371 PROTEIN"/>
    <property type="match status" value="1"/>
</dbReference>
<name>A0A1H6P380_9PSED</name>
<dbReference type="EMBL" id="LT629972">
    <property type="protein sequence ID" value="SEI21979.1"/>
    <property type="molecule type" value="Genomic_DNA"/>
</dbReference>
<dbReference type="Pfam" id="PF04909">
    <property type="entry name" value="Amidohydro_2"/>
    <property type="match status" value="1"/>
</dbReference>
<evidence type="ECO:0000259" key="2">
    <source>
        <dbReference type="Pfam" id="PF04909"/>
    </source>
</evidence>
<accession>A0A1H6P380</accession>
<proteinExistence type="inferred from homology"/>
<evidence type="ECO:0000313" key="3">
    <source>
        <dbReference type="EMBL" id="SEI21979.1"/>
    </source>
</evidence>
<evidence type="ECO:0000256" key="1">
    <source>
        <dbReference type="ARBA" id="ARBA00038310"/>
    </source>
</evidence>
<dbReference type="InterPro" id="IPR032466">
    <property type="entry name" value="Metal_Hydrolase"/>
</dbReference>
<dbReference type="InterPro" id="IPR006680">
    <property type="entry name" value="Amidohydro-rel"/>
</dbReference>
<dbReference type="AlphaFoldDB" id="A0A1H6P380"/>
<comment type="similarity">
    <text evidence="1">Belongs to the metallo-dependent hydrolases superfamily.</text>
</comment>
<keyword evidence="3" id="KW-0378">Hydrolase</keyword>
<reference evidence="3 4" key="1">
    <citation type="submission" date="2016-10" db="EMBL/GenBank/DDBJ databases">
        <authorList>
            <person name="de Groot N.N."/>
        </authorList>
    </citation>
    <scope>NUCLEOTIDE SEQUENCE [LARGE SCALE GENOMIC DNA]</scope>
    <source>
        <strain evidence="3 4">LMG 2158</strain>
    </source>
</reference>
<dbReference type="SUPFAM" id="SSF51556">
    <property type="entry name" value="Metallo-dependent hydrolases"/>
    <property type="match status" value="1"/>
</dbReference>
<gene>
    <name evidence="3" type="ORF">SAMN05216581_4676</name>
</gene>
<dbReference type="RefSeq" id="WP_019361039.1">
    <property type="nucleotide sequence ID" value="NZ_LT629972.1"/>
</dbReference>
<feature type="domain" description="Amidohydrolase-related" evidence="2">
    <location>
        <begin position="68"/>
        <end position="378"/>
    </location>
</feature>
<organism evidence="3 4">
    <name type="scientific">Pseudomonas asplenii</name>
    <dbReference type="NCBI Taxonomy" id="53407"/>
    <lineage>
        <taxon>Bacteria</taxon>
        <taxon>Pseudomonadati</taxon>
        <taxon>Pseudomonadota</taxon>
        <taxon>Gammaproteobacteria</taxon>
        <taxon>Pseudomonadales</taxon>
        <taxon>Pseudomonadaceae</taxon>
        <taxon>Pseudomonas</taxon>
    </lineage>
</organism>
<dbReference type="Gene3D" id="3.20.20.140">
    <property type="entry name" value="Metal-dependent hydrolases"/>
    <property type="match status" value="1"/>
</dbReference>
<sequence length="379" mass="42173">MGFPAYADLLSDSRAKLSMRNFYFNSDNRDGTAKPLLESAMHSPHAPVRPEWLAQVNEAPLEPQRAIIDAHHHLWDRPGQRYLVEDYLADMTCGHRIVASVYVQCRSMLDMDRPEPFQHVGEVAYANGVAAYSASGRLGPLRLCAAIVAGADLMLGDGVVEVLEEMRQRGGSRLRGVRNTTAWHADPRLVSNPRPPPADVLGAPAFRRGVAQLQRHELVLDIWAYHTQLAEVIELAEAFPEQVIVLDHLGGPLGAGPYAGQREEVFRHWSTDLRRLAQCPNVRLKLGGLGMRVAGFDLDTQALPPGSASLAQLWRPYLLKAIDCFGVERCMFESNFPVDKGMYGYGVLWNTFKRVVADFSDSEKDRLFSGTARAVYRIP</sequence>
<dbReference type="OrthoDB" id="9787654at2"/>
<dbReference type="PANTHER" id="PTHR43569">
    <property type="entry name" value="AMIDOHYDROLASE"/>
    <property type="match status" value="1"/>
</dbReference>
<dbReference type="InterPro" id="IPR052350">
    <property type="entry name" value="Metallo-dep_Lactonases"/>
</dbReference>